<proteinExistence type="predicted"/>
<sequence length="107" mass="12165">MFSSLQPSRPKARLIHDTTARKPLHQHQIRSIKSPRTQIEAMPPHQAPVQSPALPLPQFNPATMHPVFFTEHWRKPPFQMPMASGFSPVATGYVFGDNKRRNTSTKL</sequence>
<protein>
    <submittedName>
        <fullName evidence="2">Uncharacterized protein</fullName>
    </submittedName>
</protein>
<evidence type="ECO:0000313" key="3">
    <source>
        <dbReference type="Proteomes" id="UP000503462"/>
    </source>
</evidence>
<evidence type="ECO:0000313" key="2">
    <source>
        <dbReference type="EMBL" id="QIW98891.1"/>
    </source>
</evidence>
<dbReference type="OrthoDB" id="3535086at2759"/>
<keyword evidence="3" id="KW-1185">Reference proteome</keyword>
<gene>
    <name evidence="2" type="ORF">AMS68_004409</name>
</gene>
<name>A0A6H0XVU7_9PEZI</name>
<feature type="region of interest" description="Disordered" evidence="1">
    <location>
        <begin position="1"/>
        <end position="30"/>
    </location>
</feature>
<organism evidence="2 3">
    <name type="scientific">Peltaster fructicola</name>
    <dbReference type="NCBI Taxonomy" id="286661"/>
    <lineage>
        <taxon>Eukaryota</taxon>
        <taxon>Fungi</taxon>
        <taxon>Dikarya</taxon>
        <taxon>Ascomycota</taxon>
        <taxon>Pezizomycotina</taxon>
        <taxon>Dothideomycetes</taxon>
        <taxon>Dothideomycetes incertae sedis</taxon>
        <taxon>Peltaster</taxon>
    </lineage>
</organism>
<dbReference type="EMBL" id="CP051141">
    <property type="protein sequence ID" value="QIW98891.1"/>
    <property type="molecule type" value="Genomic_DNA"/>
</dbReference>
<evidence type="ECO:0000256" key="1">
    <source>
        <dbReference type="SAM" id="MobiDB-lite"/>
    </source>
</evidence>
<dbReference type="AlphaFoldDB" id="A0A6H0XVU7"/>
<reference evidence="2 3" key="1">
    <citation type="journal article" date="2016" name="Sci. Rep.">
        <title>Peltaster fructicola genome reveals evolution from an invasive phytopathogen to an ectophytic parasite.</title>
        <authorList>
            <person name="Xu C."/>
            <person name="Chen H."/>
            <person name="Gleason M.L."/>
            <person name="Xu J.R."/>
            <person name="Liu H."/>
            <person name="Zhang R."/>
            <person name="Sun G."/>
        </authorList>
    </citation>
    <scope>NUCLEOTIDE SEQUENCE [LARGE SCALE GENOMIC DNA]</scope>
    <source>
        <strain evidence="2 3">LNHT1506</strain>
    </source>
</reference>
<dbReference type="Proteomes" id="UP000503462">
    <property type="component" value="Chromosome 3"/>
</dbReference>
<accession>A0A6H0XVU7</accession>